<dbReference type="SUPFAM" id="SSF52279">
    <property type="entry name" value="Beta-D-glucan exohydrolase, C-terminal domain"/>
    <property type="match status" value="1"/>
</dbReference>
<accession>A0A553JZ35</accession>
<comment type="caution">
    <text evidence="3">The sequence shown here is derived from an EMBL/GenBank/DDBJ whole genome shotgun (WGS) entry which is preliminary data.</text>
</comment>
<evidence type="ECO:0000313" key="4">
    <source>
        <dbReference type="Proteomes" id="UP000317638"/>
    </source>
</evidence>
<dbReference type="GO" id="GO:0009251">
    <property type="term" value="P:glucan catabolic process"/>
    <property type="evidence" value="ECO:0007669"/>
    <property type="project" value="TreeGrafter"/>
</dbReference>
<dbReference type="Gene3D" id="3.20.20.300">
    <property type="entry name" value="Glycoside hydrolase, family 3, N-terminal domain"/>
    <property type="match status" value="1"/>
</dbReference>
<dbReference type="InterPro" id="IPR026891">
    <property type="entry name" value="Fn3-like"/>
</dbReference>
<name>A0A553JZ35_9ACTN</name>
<dbReference type="Pfam" id="PF00933">
    <property type="entry name" value="Glyco_hydro_3"/>
    <property type="match status" value="1"/>
</dbReference>
<dbReference type="PRINTS" id="PR00133">
    <property type="entry name" value="GLHYDRLASE3"/>
</dbReference>
<dbReference type="SMART" id="SM01217">
    <property type="entry name" value="Fn3_like"/>
    <property type="match status" value="1"/>
</dbReference>
<dbReference type="Gene3D" id="2.60.40.10">
    <property type="entry name" value="Immunoglobulins"/>
    <property type="match status" value="1"/>
</dbReference>
<protein>
    <submittedName>
        <fullName evidence="3">Beta-glucosidase</fullName>
    </submittedName>
</protein>
<evidence type="ECO:0000256" key="1">
    <source>
        <dbReference type="ARBA" id="ARBA00022801"/>
    </source>
</evidence>
<evidence type="ECO:0000259" key="2">
    <source>
        <dbReference type="SMART" id="SM01217"/>
    </source>
</evidence>
<dbReference type="RefSeq" id="WP_143938443.1">
    <property type="nucleotide sequence ID" value="NZ_VKKG01000004.1"/>
</dbReference>
<dbReference type="InterPro" id="IPR036962">
    <property type="entry name" value="Glyco_hydro_3_N_sf"/>
</dbReference>
<dbReference type="AlphaFoldDB" id="A0A553JZ35"/>
<keyword evidence="1" id="KW-0378">Hydrolase</keyword>
<proteinExistence type="predicted"/>
<dbReference type="InterPro" id="IPR001764">
    <property type="entry name" value="Glyco_hydro_3_N"/>
</dbReference>
<dbReference type="PANTHER" id="PTHR30620">
    <property type="entry name" value="PERIPLASMIC BETA-GLUCOSIDASE-RELATED"/>
    <property type="match status" value="1"/>
</dbReference>
<dbReference type="Proteomes" id="UP000317638">
    <property type="component" value="Unassembled WGS sequence"/>
</dbReference>
<dbReference type="InterPro" id="IPR017853">
    <property type="entry name" value="GH"/>
</dbReference>
<dbReference type="PANTHER" id="PTHR30620:SF123">
    <property type="entry name" value="BETA-XYLOSIDASE"/>
    <property type="match status" value="1"/>
</dbReference>
<organism evidence="3 4">
    <name type="scientific">Tessaracoccus rhinocerotis</name>
    <dbReference type="NCBI Taxonomy" id="1689449"/>
    <lineage>
        <taxon>Bacteria</taxon>
        <taxon>Bacillati</taxon>
        <taxon>Actinomycetota</taxon>
        <taxon>Actinomycetes</taxon>
        <taxon>Propionibacteriales</taxon>
        <taxon>Propionibacteriaceae</taxon>
        <taxon>Tessaracoccus</taxon>
    </lineage>
</organism>
<reference evidence="3 4" key="1">
    <citation type="submission" date="2019-07" db="EMBL/GenBank/DDBJ databases">
        <authorList>
            <person name="Zhou L.-Y."/>
        </authorList>
    </citation>
    <scope>NUCLEOTIDE SEQUENCE [LARGE SCALE GENOMIC DNA]</scope>
    <source>
        <strain evidence="3 4">YIM 101269</strain>
    </source>
</reference>
<dbReference type="InterPro" id="IPR002772">
    <property type="entry name" value="Glyco_hydro_3_C"/>
</dbReference>
<sequence>MTEHAHLDASLPTEDRVELLLQEMTVLEQAYQLTAVAPWYLAAPTGGDPEDVDHWLARNPGHISNLVTDDPLATADLVTRIQRASTERTRLGIPVLIHSEALNGFMSGGHMVFPTGIGLASTWSPDLVQEMADLIRRQMRRLGIRQALSPNMDVALDPRWGRVHESYGEDPYLAAAFSVAYASGLQGPDLADGVIATGKHFVGYGKPEGGINLGATEIGWRTLRDLFCFPFEAAIHEAGMASVMNSYSDIDGVPVGASREVLTTLLRDTLQFEGFVTSDYTTLDHFVDRQRVAADAAEAGRLALVAGLDTENPLPFGYGDVLAEGVDRGEVPLELLRTSVRRILTAKFELGLFENPYPSESIDVRSIAEEGRELSEELARRSVILLGNDGILPLRPGAQSVALVGPHADAVDLQFPTYTFPAFREMTLFMSRGGFGGAVGVDPGMAAWNAKILPDQATSELVRERYGATSLAEVLRGDAADLVVEPATTLRDELDGGLERAVAAAEDAEVVVLALGGASLWFTGERTEGEASDSADIALPAAQVRLAEAIAALGKPMVVVLVQGRAYTLPPAVREAAATVVLPYGGPFGPQAVADVLFGRVNPSGKLPYSIPLHPGQVPVYHHQKAGTGRRIGLPPGVPDLYLDSSAEPLHAFGHGLSYTEFALSELEVSEQADTTGSFQVSVNVSNMGDRDGATTVQLYLRANTSGVTRPAQQLAGIARVELAVTESQRVTFSLDSSQLGYTNMAREFAVEPCRVDVMVGFDADRHDLCASLDLVGERAVLTARERSFLTKVHYEEIS</sequence>
<dbReference type="OrthoDB" id="9803863at2"/>
<gene>
    <name evidence="3" type="ORF">FOJ82_10485</name>
</gene>
<dbReference type="InterPro" id="IPR013783">
    <property type="entry name" value="Ig-like_fold"/>
</dbReference>
<evidence type="ECO:0000313" key="3">
    <source>
        <dbReference type="EMBL" id="TRY17703.1"/>
    </source>
</evidence>
<dbReference type="Pfam" id="PF01915">
    <property type="entry name" value="Glyco_hydro_3_C"/>
    <property type="match status" value="1"/>
</dbReference>
<dbReference type="Pfam" id="PF14310">
    <property type="entry name" value="Fn3-like"/>
    <property type="match status" value="1"/>
</dbReference>
<keyword evidence="4" id="KW-1185">Reference proteome</keyword>
<dbReference type="GO" id="GO:0008422">
    <property type="term" value="F:beta-glucosidase activity"/>
    <property type="evidence" value="ECO:0007669"/>
    <property type="project" value="TreeGrafter"/>
</dbReference>
<dbReference type="SUPFAM" id="SSF51445">
    <property type="entry name" value="(Trans)glycosidases"/>
    <property type="match status" value="1"/>
</dbReference>
<dbReference type="EMBL" id="VKKG01000004">
    <property type="protein sequence ID" value="TRY17703.1"/>
    <property type="molecule type" value="Genomic_DNA"/>
</dbReference>
<dbReference type="Gene3D" id="3.40.50.1700">
    <property type="entry name" value="Glycoside hydrolase family 3 C-terminal domain"/>
    <property type="match status" value="1"/>
</dbReference>
<feature type="domain" description="Fibronectin type III-like" evidence="2">
    <location>
        <begin position="695"/>
        <end position="764"/>
    </location>
</feature>
<dbReference type="InterPro" id="IPR051915">
    <property type="entry name" value="Cellulose_Degrad_GH3"/>
</dbReference>
<dbReference type="InterPro" id="IPR036881">
    <property type="entry name" value="Glyco_hydro_3_C_sf"/>
</dbReference>